<dbReference type="InterPro" id="IPR003738">
    <property type="entry name" value="SRAP"/>
</dbReference>
<evidence type="ECO:0000256" key="6">
    <source>
        <dbReference type="ARBA" id="ARBA00023125"/>
    </source>
</evidence>
<dbReference type="RefSeq" id="WP_242162463.1">
    <property type="nucleotide sequence ID" value="NZ_JAJMLW010000001.1"/>
</dbReference>
<keyword evidence="2 8" id="KW-0645">Protease</keyword>
<accession>A0ABS9WF50</accession>
<keyword evidence="5" id="KW-0190">Covalent protein-DNA linkage</keyword>
<comment type="similarity">
    <text evidence="1 8">Belongs to the SOS response-associated peptidase family.</text>
</comment>
<evidence type="ECO:0000256" key="1">
    <source>
        <dbReference type="ARBA" id="ARBA00008136"/>
    </source>
</evidence>
<keyword evidence="6" id="KW-0238">DNA-binding</keyword>
<gene>
    <name evidence="10" type="ORF">LPT13_00505</name>
</gene>
<evidence type="ECO:0000256" key="4">
    <source>
        <dbReference type="ARBA" id="ARBA00022801"/>
    </source>
</evidence>
<evidence type="ECO:0000256" key="9">
    <source>
        <dbReference type="SAM" id="MobiDB-lite"/>
    </source>
</evidence>
<reference evidence="10" key="1">
    <citation type="submission" date="2021-11" db="EMBL/GenBank/DDBJ databases">
        <title>A Novel Adlercreutzia Species, isolated from a Allomyrina dichotoma larva feces.</title>
        <authorList>
            <person name="Suh M.K."/>
        </authorList>
    </citation>
    <scope>NUCLEOTIDE SEQUENCE</scope>
    <source>
        <strain evidence="10">JBNU-10</strain>
    </source>
</reference>
<name>A0ABS9WF50_9ACTN</name>
<keyword evidence="11" id="KW-1185">Reference proteome</keyword>
<dbReference type="EC" id="3.4.-.-" evidence="8"/>
<keyword evidence="3" id="KW-0227">DNA damage</keyword>
<comment type="caution">
    <text evidence="10">The sequence shown here is derived from an EMBL/GenBank/DDBJ whole genome shotgun (WGS) entry which is preliminary data.</text>
</comment>
<evidence type="ECO:0000256" key="3">
    <source>
        <dbReference type="ARBA" id="ARBA00022763"/>
    </source>
</evidence>
<dbReference type="Gene3D" id="3.90.1680.10">
    <property type="entry name" value="SOS response associated peptidase-like"/>
    <property type="match status" value="1"/>
</dbReference>
<proteinExistence type="inferred from homology"/>
<evidence type="ECO:0000256" key="2">
    <source>
        <dbReference type="ARBA" id="ARBA00022670"/>
    </source>
</evidence>
<dbReference type="SUPFAM" id="SSF143081">
    <property type="entry name" value="BB1717-like"/>
    <property type="match status" value="1"/>
</dbReference>
<evidence type="ECO:0000256" key="8">
    <source>
        <dbReference type="RuleBase" id="RU364100"/>
    </source>
</evidence>
<dbReference type="Pfam" id="PF02586">
    <property type="entry name" value="SRAP"/>
    <property type="match status" value="1"/>
</dbReference>
<keyword evidence="4 8" id="KW-0378">Hydrolase</keyword>
<evidence type="ECO:0000313" key="10">
    <source>
        <dbReference type="EMBL" id="MCI2240841.1"/>
    </source>
</evidence>
<dbReference type="EMBL" id="JAJMLW010000001">
    <property type="protein sequence ID" value="MCI2240841.1"/>
    <property type="molecule type" value="Genomic_DNA"/>
</dbReference>
<evidence type="ECO:0000256" key="7">
    <source>
        <dbReference type="ARBA" id="ARBA00023239"/>
    </source>
</evidence>
<dbReference type="PANTHER" id="PTHR13604:SF0">
    <property type="entry name" value="ABASIC SITE PROCESSING PROTEIN HMCES"/>
    <property type="match status" value="1"/>
</dbReference>
<keyword evidence="7" id="KW-0456">Lyase</keyword>
<sequence>MCHRFTLLSSDEVDRVLAHLRTVARLMDEGALGGGHAEAGALPPLRIPRDIADIDAFPGSPCPVIVATSANAAPAGAVSTHVGATRPMPDAGVFHVKHSLPDDKPSPANPREDAQNKMFHVKHSAPRKSAWTFGAGAAPDADANDAASTDTAALSTLAGENVNTNAAPLDTLAGENAGAGGAMAGENADADATPLGVLASGLARVDLTWGIEVSWKTGLVFNTRLESALEGRAMWRDALARGRCLVPVRAFFETRNVEPPADELPLGTGGAGRGGRKAQFRFAGPGDGALLLAGLREGDRFTIVTTEPNVAVAPVHSRMPVALTPVEALTWLFGTPADLAALADRSRITLERSEAPAPSHATRRPDPDQLSLF</sequence>
<organism evidence="10 11">
    <name type="scientific">Adlercreutzia faecimuris</name>
    <dbReference type="NCBI Taxonomy" id="2897341"/>
    <lineage>
        <taxon>Bacteria</taxon>
        <taxon>Bacillati</taxon>
        <taxon>Actinomycetota</taxon>
        <taxon>Coriobacteriia</taxon>
        <taxon>Eggerthellales</taxon>
        <taxon>Eggerthellaceae</taxon>
        <taxon>Adlercreutzia</taxon>
    </lineage>
</organism>
<dbReference type="InterPro" id="IPR036590">
    <property type="entry name" value="SRAP-like"/>
</dbReference>
<evidence type="ECO:0000256" key="5">
    <source>
        <dbReference type="ARBA" id="ARBA00023124"/>
    </source>
</evidence>
<dbReference type="Proteomes" id="UP001430755">
    <property type="component" value="Unassembled WGS sequence"/>
</dbReference>
<feature type="region of interest" description="Disordered" evidence="9">
    <location>
        <begin position="350"/>
        <end position="373"/>
    </location>
</feature>
<evidence type="ECO:0000313" key="11">
    <source>
        <dbReference type="Proteomes" id="UP001430755"/>
    </source>
</evidence>
<dbReference type="PANTHER" id="PTHR13604">
    <property type="entry name" value="DC12-RELATED"/>
    <property type="match status" value="1"/>
</dbReference>
<protein>
    <recommendedName>
        <fullName evidence="8">Abasic site processing protein</fullName>
        <ecNumber evidence="8">3.4.-.-</ecNumber>
    </recommendedName>
</protein>